<reference evidence="4" key="1">
    <citation type="submission" date="2023-06" db="EMBL/GenBank/DDBJ databases">
        <title>Conoideocrella luteorostrata (Hypocreales: Clavicipitaceae), a potential biocontrol fungus for elongate hemlock scale in United States Christmas tree production areas.</title>
        <authorList>
            <person name="Barrett H."/>
            <person name="Lovett B."/>
            <person name="Macias A.M."/>
            <person name="Stajich J.E."/>
            <person name="Kasson M.T."/>
        </authorList>
    </citation>
    <scope>NUCLEOTIDE SEQUENCE</scope>
    <source>
        <strain evidence="4">ARSEF 14590</strain>
    </source>
</reference>
<dbReference type="InterPro" id="IPR000845">
    <property type="entry name" value="Nucleoside_phosphorylase_d"/>
</dbReference>
<dbReference type="GO" id="GO:0003824">
    <property type="term" value="F:catalytic activity"/>
    <property type="evidence" value="ECO:0007669"/>
    <property type="project" value="InterPro"/>
</dbReference>
<evidence type="ECO:0000256" key="2">
    <source>
        <dbReference type="SAM" id="SignalP"/>
    </source>
</evidence>
<feature type="signal peptide" evidence="2">
    <location>
        <begin position="1"/>
        <end position="23"/>
    </location>
</feature>
<dbReference type="EMBL" id="JASWJB010000251">
    <property type="protein sequence ID" value="KAK2592704.1"/>
    <property type="molecule type" value="Genomic_DNA"/>
</dbReference>
<comment type="caution">
    <text evidence="4">The sequence shown here is derived from an EMBL/GenBank/DDBJ whole genome shotgun (WGS) entry which is preliminary data.</text>
</comment>
<gene>
    <name evidence="4" type="ORF">QQS21_009605</name>
</gene>
<keyword evidence="2" id="KW-0732">Signal</keyword>
<feature type="chain" id="PRO_5042497535" description="Nucleoside phosphorylase domain-containing protein" evidence="2">
    <location>
        <begin position="24"/>
        <end position="331"/>
    </location>
</feature>
<dbReference type="Gene3D" id="3.40.50.1580">
    <property type="entry name" value="Nucleoside phosphorylase domain"/>
    <property type="match status" value="1"/>
</dbReference>
<dbReference type="Pfam" id="PF01048">
    <property type="entry name" value="PNP_UDP_1"/>
    <property type="match status" value="1"/>
</dbReference>
<dbReference type="InterPro" id="IPR035994">
    <property type="entry name" value="Nucleoside_phosphorylase_sf"/>
</dbReference>
<protein>
    <recommendedName>
        <fullName evidence="3">Nucleoside phosphorylase domain-containing protein</fullName>
    </recommendedName>
</protein>
<keyword evidence="5" id="KW-1185">Reference proteome</keyword>
<dbReference type="PANTHER" id="PTHR46082">
    <property type="entry name" value="ATP/GTP-BINDING PROTEIN-RELATED"/>
    <property type="match status" value="1"/>
</dbReference>
<evidence type="ECO:0000256" key="1">
    <source>
        <dbReference type="SAM" id="MobiDB-lite"/>
    </source>
</evidence>
<dbReference type="GO" id="GO:0009116">
    <property type="term" value="P:nucleoside metabolic process"/>
    <property type="evidence" value="ECO:0007669"/>
    <property type="project" value="InterPro"/>
</dbReference>
<evidence type="ECO:0000259" key="3">
    <source>
        <dbReference type="Pfam" id="PF01048"/>
    </source>
</evidence>
<dbReference type="AlphaFoldDB" id="A0AAJ0CGT9"/>
<name>A0AAJ0CGT9_9HYPO</name>
<organism evidence="4 5">
    <name type="scientific">Conoideocrella luteorostrata</name>
    <dbReference type="NCBI Taxonomy" id="1105319"/>
    <lineage>
        <taxon>Eukaryota</taxon>
        <taxon>Fungi</taxon>
        <taxon>Dikarya</taxon>
        <taxon>Ascomycota</taxon>
        <taxon>Pezizomycotina</taxon>
        <taxon>Sordariomycetes</taxon>
        <taxon>Hypocreomycetidae</taxon>
        <taxon>Hypocreales</taxon>
        <taxon>Clavicipitaceae</taxon>
        <taxon>Conoideocrella</taxon>
    </lineage>
</organism>
<sequence length="331" mass="35539">MGTPNAASTAACLRLSFPRLKLALLIGVCGGVPKINGCDVFLGDVVISKTVAQYDYGRQYLGHFMAKGTIEDSLGRANKDIRGLLASIGTEFGRERLQAKAMLYLKNLQEAARHKRRRAKYQYLGVSKDNLFSSKYRHSHKQSCDTCCDGSVRICELAIQTSCEDLGCSNVHLVKREQPDEGGGHSPAIFIGCIGSGNAVMKSGEDRDRISAEHGVIAFEMEGAGAWDEVPCVVIKGICDYSDSHKNKAWQDYAAATAAAVGRALLERYALEDGNGDRGTGGSRRMASCENDAATTDTRGQPSIVKFGKHNAGFQAWSVNGSVSGLTFGGK</sequence>
<dbReference type="PANTHER" id="PTHR46082:SF6">
    <property type="entry name" value="AAA+ ATPASE DOMAIN-CONTAINING PROTEIN-RELATED"/>
    <property type="match status" value="1"/>
</dbReference>
<dbReference type="Proteomes" id="UP001251528">
    <property type="component" value="Unassembled WGS sequence"/>
</dbReference>
<feature type="domain" description="Nucleoside phosphorylase" evidence="3">
    <location>
        <begin position="1"/>
        <end position="264"/>
    </location>
</feature>
<dbReference type="InterPro" id="IPR053137">
    <property type="entry name" value="NLR-like"/>
</dbReference>
<feature type="region of interest" description="Disordered" evidence="1">
    <location>
        <begin position="275"/>
        <end position="302"/>
    </location>
</feature>
<accession>A0AAJ0CGT9</accession>
<proteinExistence type="predicted"/>
<evidence type="ECO:0000313" key="4">
    <source>
        <dbReference type="EMBL" id="KAK2592704.1"/>
    </source>
</evidence>
<evidence type="ECO:0000313" key="5">
    <source>
        <dbReference type="Proteomes" id="UP001251528"/>
    </source>
</evidence>
<dbReference type="SUPFAM" id="SSF53167">
    <property type="entry name" value="Purine and uridine phosphorylases"/>
    <property type="match status" value="1"/>
</dbReference>